<sequence>MKWKRIFLILVIMLIIPFVLSSFFHLEFKETGSIFSDEKEMTKEVIQLTESNIVDFMSDLPLQSNLSKVGWDHSTLSIDLNISGQIKDPNLVYRDLYTILQLGFEDTSNVKLILIRVFEYNQFDGSHKKLLMTIDASAGRWSEEMDQIENSYEELLSTFFKLKTTDYWEQWMNDIL</sequence>
<name>A0A6N9Q6E2_9BACL</name>
<dbReference type="AlphaFoldDB" id="A0A6N9Q6E2"/>
<dbReference type="EMBL" id="SIJB01000032">
    <property type="protein sequence ID" value="NBI30465.1"/>
    <property type="molecule type" value="Genomic_DNA"/>
</dbReference>
<dbReference type="Proteomes" id="UP000448943">
    <property type="component" value="Unassembled WGS sequence"/>
</dbReference>
<dbReference type="OrthoDB" id="2597874at2"/>
<evidence type="ECO:0008006" key="3">
    <source>
        <dbReference type="Google" id="ProtNLM"/>
    </source>
</evidence>
<accession>A0A6N9Q6E2</accession>
<reference evidence="1 2" key="1">
    <citation type="submission" date="2019-01" db="EMBL/GenBank/DDBJ databases">
        <title>Chengkuizengella sp. nov., isolated from deep-sea sediment of East Pacific Ocean.</title>
        <authorList>
            <person name="Yang J."/>
            <person name="Lai Q."/>
            <person name="Shao Z."/>
        </authorList>
    </citation>
    <scope>NUCLEOTIDE SEQUENCE [LARGE SCALE GENOMIC DNA]</scope>
    <source>
        <strain evidence="1 2">YPA3-1-1</strain>
    </source>
</reference>
<gene>
    <name evidence="1" type="ORF">ERL59_16070</name>
</gene>
<keyword evidence="2" id="KW-1185">Reference proteome</keyword>
<proteinExistence type="predicted"/>
<evidence type="ECO:0000313" key="1">
    <source>
        <dbReference type="EMBL" id="NBI30465.1"/>
    </source>
</evidence>
<comment type="caution">
    <text evidence="1">The sequence shown here is derived from an EMBL/GenBank/DDBJ whole genome shotgun (WGS) entry which is preliminary data.</text>
</comment>
<evidence type="ECO:0000313" key="2">
    <source>
        <dbReference type="Proteomes" id="UP000448943"/>
    </source>
</evidence>
<dbReference type="RefSeq" id="WP_160647272.1">
    <property type="nucleotide sequence ID" value="NZ_SIJB01000032.1"/>
</dbReference>
<organism evidence="1 2">
    <name type="scientific">Chengkuizengella marina</name>
    <dbReference type="NCBI Taxonomy" id="2507566"/>
    <lineage>
        <taxon>Bacteria</taxon>
        <taxon>Bacillati</taxon>
        <taxon>Bacillota</taxon>
        <taxon>Bacilli</taxon>
        <taxon>Bacillales</taxon>
        <taxon>Paenibacillaceae</taxon>
        <taxon>Chengkuizengella</taxon>
    </lineage>
</organism>
<protein>
    <recommendedName>
        <fullName evidence="3">DUF4825 domain-containing protein</fullName>
    </recommendedName>
</protein>